<dbReference type="EMBL" id="QAPG01000151">
    <property type="protein sequence ID" value="TDZ30030.1"/>
    <property type="molecule type" value="Genomic_DNA"/>
</dbReference>
<feature type="compositionally biased region" description="Low complexity" evidence="1">
    <location>
        <begin position="138"/>
        <end position="161"/>
    </location>
</feature>
<feature type="chain" id="PRO_5020424923" evidence="3">
    <location>
        <begin position="22"/>
        <end position="427"/>
    </location>
</feature>
<feature type="signal peptide" evidence="3">
    <location>
        <begin position="1"/>
        <end position="21"/>
    </location>
</feature>
<feature type="region of interest" description="Disordered" evidence="1">
    <location>
        <begin position="138"/>
        <end position="166"/>
    </location>
</feature>
<sequence>MRSERVSALGLLAGAIATAAARPDVRARSQLMRRQNAQDCMEDLEDILDNAPTTSLWPATGCDFTSTLSGTQLASNYASFRSRMASWYNDDLDDISKIERSCTQYASVFSQIRYCYVTGPYPTTAASTSSSAAAASTTAASSTTSSTATTSSSTPSSTATPDPDSGLDSGAKAGLAIGIVLAVLLAMFIGWKFLQRYRSSRLDGAGSASNGAVGPDMQSAAAIGAAGAVGAGAGLAAKNLRPPETSVYAFKSELSGDSRPISELDPAAAVAAPRSTGPPRGIAELDPDPPTQLSELPADNYDPTAHSAPPPAYVSPLVGSEHGNTLNSAISPLSPDSSTMERQGLGISNGQEMGQVIHRRIRHGLFRRPVHVVPSSNSVLSRSPAMDTLNANVIIIALLATIAGIQLGMFCMGFIYLHLWIKKHDEI</sequence>
<organism evidence="4 5">
    <name type="scientific">Colletotrichum spinosum</name>
    <dbReference type="NCBI Taxonomy" id="1347390"/>
    <lineage>
        <taxon>Eukaryota</taxon>
        <taxon>Fungi</taxon>
        <taxon>Dikarya</taxon>
        <taxon>Ascomycota</taxon>
        <taxon>Pezizomycotina</taxon>
        <taxon>Sordariomycetes</taxon>
        <taxon>Hypocreomycetidae</taxon>
        <taxon>Glomerellales</taxon>
        <taxon>Glomerellaceae</taxon>
        <taxon>Colletotrichum</taxon>
        <taxon>Colletotrichum orbiculare species complex</taxon>
    </lineage>
</organism>
<proteinExistence type="predicted"/>
<keyword evidence="2" id="KW-1133">Transmembrane helix</keyword>
<protein>
    <submittedName>
        <fullName evidence="4">Uncharacterized protein</fullName>
    </submittedName>
</protein>
<evidence type="ECO:0000256" key="3">
    <source>
        <dbReference type="SAM" id="SignalP"/>
    </source>
</evidence>
<feature type="region of interest" description="Disordered" evidence="1">
    <location>
        <begin position="268"/>
        <end position="306"/>
    </location>
</feature>
<gene>
    <name evidence="4" type="ORF">C8035_v003511</name>
</gene>
<name>A0A4R8PZX0_9PEZI</name>
<keyword evidence="2" id="KW-0812">Transmembrane</keyword>
<comment type="caution">
    <text evidence="4">The sequence shown here is derived from an EMBL/GenBank/DDBJ whole genome shotgun (WGS) entry which is preliminary data.</text>
</comment>
<keyword evidence="3" id="KW-0732">Signal</keyword>
<dbReference type="AlphaFoldDB" id="A0A4R8PZX0"/>
<keyword evidence="2" id="KW-0472">Membrane</keyword>
<evidence type="ECO:0000313" key="4">
    <source>
        <dbReference type="EMBL" id="TDZ30030.1"/>
    </source>
</evidence>
<evidence type="ECO:0000256" key="1">
    <source>
        <dbReference type="SAM" id="MobiDB-lite"/>
    </source>
</evidence>
<evidence type="ECO:0000313" key="5">
    <source>
        <dbReference type="Proteomes" id="UP000295083"/>
    </source>
</evidence>
<reference evidence="4 5" key="1">
    <citation type="submission" date="2018-11" db="EMBL/GenBank/DDBJ databases">
        <title>Genome sequence and assembly of Colletotrichum spinosum.</title>
        <authorList>
            <person name="Gan P."/>
            <person name="Shirasu K."/>
        </authorList>
    </citation>
    <scope>NUCLEOTIDE SEQUENCE [LARGE SCALE GENOMIC DNA]</scope>
    <source>
        <strain evidence="4 5">CBS 515.97</strain>
    </source>
</reference>
<feature type="transmembrane region" description="Helical" evidence="2">
    <location>
        <begin position="173"/>
        <end position="194"/>
    </location>
</feature>
<keyword evidence="5" id="KW-1185">Reference proteome</keyword>
<feature type="transmembrane region" description="Helical" evidence="2">
    <location>
        <begin position="391"/>
        <end position="421"/>
    </location>
</feature>
<evidence type="ECO:0000256" key="2">
    <source>
        <dbReference type="SAM" id="Phobius"/>
    </source>
</evidence>
<accession>A0A4R8PZX0</accession>
<dbReference type="Proteomes" id="UP000295083">
    <property type="component" value="Unassembled WGS sequence"/>
</dbReference>